<reference evidence="6" key="1">
    <citation type="submission" date="2008-03" db="EMBL/GenBank/DDBJ databases">
        <title>Complete sequence of Thermoproteus neutrophilus V24Sta.</title>
        <authorList>
            <consortium name="US DOE Joint Genome Institute"/>
            <person name="Copeland A."/>
            <person name="Lucas S."/>
            <person name="Lapidus A."/>
            <person name="Glavina del Rio T."/>
            <person name="Dalin E."/>
            <person name="Tice H."/>
            <person name="Bruce D."/>
            <person name="Goodwin L."/>
            <person name="Pitluck S."/>
            <person name="Sims D."/>
            <person name="Brettin T."/>
            <person name="Detter J.C."/>
            <person name="Han C."/>
            <person name="Kuske C.R."/>
            <person name="Schmutz J."/>
            <person name="Larimer F."/>
            <person name="Land M."/>
            <person name="Hauser L."/>
            <person name="Kyrpides N."/>
            <person name="Mikhailova N."/>
            <person name="Biddle J.F."/>
            <person name="Zhang Z."/>
            <person name="Fitz-Gibbon S.T."/>
            <person name="Lowe T.M."/>
            <person name="Saltikov C."/>
            <person name="House C.H."/>
            <person name="Richardson P."/>
        </authorList>
    </citation>
    <scope>NUCLEOTIDE SEQUENCE [LARGE SCALE GENOMIC DNA]</scope>
    <source>
        <strain evidence="6">V24Sta</strain>
    </source>
</reference>
<dbReference type="InterPro" id="IPR000587">
    <property type="entry name" value="Creatinase_N"/>
</dbReference>
<dbReference type="AlphaFoldDB" id="B1Y8Y0"/>
<dbReference type="EMBL" id="CP001014">
    <property type="protein sequence ID" value="ACB40209.1"/>
    <property type="molecule type" value="Genomic_DNA"/>
</dbReference>
<dbReference type="GeneID" id="6165630"/>
<dbReference type="InterPro" id="IPR036005">
    <property type="entry name" value="Creatinase/aminopeptidase-like"/>
</dbReference>
<dbReference type="PANTHER" id="PTHR46112">
    <property type="entry name" value="AMINOPEPTIDASE"/>
    <property type="match status" value="1"/>
</dbReference>
<evidence type="ECO:0000313" key="6">
    <source>
        <dbReference type="EMBL" id="ACB40209.1"/>
    </source>
</evidence>
<dbReference type="InterPro" id="IPR001131">
    <property type="entry name" value="Peptidase_M24B_aminopep-P_CS"/>
</dbReference>
<evidence type="ECO:0000256" key="1">
    <source>
        <dbReference type="ARBA" id="ARBA00022723"/>
    </source>
</evidence>
<dbReference type="eggNOG" id="arCOG01000">
    <property type="taxonomic scope" value="Archaea"/>
</dbReference>
<proteinExistence type="inferred from homology"/>
<dbReference type="GO" id="GO:0016787">
    <property type="term" value="F:hydrolase activity"/>
    <property type="evidence" value="ECO:0007669"/>
    <property type="project" value="UniProtKB-KW"/>
</dbReference>
<dbReference type="SUPFAM" id="SSF55920">
    <property type="entry name" value="Creatinase/aminopeptidase"/>
    <property type="match status" value="1"/>
</dbReference>
<evidence type="ECO:0000259" key="5">
    <source>
        <dbReference type="Pfam" id="PF01321"/>
    </source>
</evidence>
<dbReference type="Gene3D" id="3.90.230.10">
    <property type="entry name" value="Creatinase/methionine aminopeptidase superfamily"/>
    <property type="match status" value="1"/>
</dbReference>
<dbReference type="GO" id="GO:0046872">
    <property type="term" value="F:metal ion binding"/>
    <property type="evidence" value="ECO:0007669"/>
    <property type="project" value="UniProtKB-KW"/>
</dbReference>
<evidence type="ECO:0000256" key="3">
    <source>
        <dbReference type="RuleBase" id="RU000590"/>
    </source>
</evidence>
<dbReference type="RefSeq" id="WP_012350628.1">
    <property type="nucleotide sequence ID" value="NC_010525.1"/>
</dbReference>
<sequence>MTAPPAGRPPEEAALIATTTVNFAYFTGVWLETYERFKAVVICGGRKAAVVPALDAGRIAGEVYAYKDGEDPAQALRQAAAGCRTDVVYIDGGTTLRHLDIVKRALPHARLATADAVIRELRAVKRRDEVERIKTAALKIRAVLESLELTPGISERQLAARIYTSLYEEGLDPGPILVQFGPNTALPHQEPTEKKLRQGEAAVLDVSASYRGYYADLTKSLYYGNPPEEYRRIYAAVEEAQRAALSAARPGAGASEVDKAARGTIERWGYGPYFIHRTGHGLGLEIHEAPDVSPASPDVLKPGMVFTIEPGVYIPGKYGVRLEIDVHLGEGGPEVL</sequence>
<dbReference type="HOGENOM" id="CLU_017266_4_0_2"/>
<feature type="domain" description="Creatinase N-terminal" evidence="5">
    <location>
        <begin position="14"/>
        <end position="124"/>
    </location>
</feature>
<keyword evidence="2" id="KW-0378">Hydrolase</keyword>
<dbReference type="Proteomes" id="UP000001694">
    <property type="component" value="Chromosome"/>
</dbReference>
<evidence type="ECO:0000256" key="2">
    <source>
        <dbReference type="ARBA" id="ARBA00022801"/>
    </source>
</evidence>
<dbReference type="InterPro" id="IPR029149">
    <property type="entry name" value="Creatin/AminoP/Spt16_N"/>
</dbReference>
<dbReference type="InterPro" id="IPR050659">
    <property type="entry name" value="Peptidase_M24B"/>
</dbReference>
<keyword evidence="7" id="KW-1185">Reference proteome</keyword>
<organism evidence="6 7">
    <name type="scientific">Pyrobaculum neutrophilum (strain DSM 2338 / JCM 9278 / NBRC 100436 / V24Sta)</name>
    <name type="common">Thermoproteus neutrophilus</name>
    <dbReference type="NCBI Taxonomy" id="444157"/>
    <lineage>
        <taxon>Archaea</taxon>
        <taxon>Thermoproteota</taxon>
        <taxon>Thermoprotei</taxon>
        <taxon>Thermoproteales</taxon>
        <taxon>Thermoproteaceae</taxon>
        <taxon>Pyrobaculum</taxon>
    </lineage>
</organism>
<dbReference type="OrthoDB" id="1346at2157"/>
<gene>
    <name evidence="6" type="ordered locus">Tneu_1282</name>
</gene>
<dbReference type="Gene3D" id="3.40.350.10">
    <property type="entry name" value="Creatinase/prolidase N-terminal domain"/>
    <property type="match status" value="1"/>
</dbReference>
<dbReference type="Pfam" id="PF01321">
    <property type="entry name" value="Creatinase_N"/>
    <property type="match status" value="1"/>
</dbReference>
<comment type="similarity">
    <text evidence="3">Belongs to the peptidase M24B family.</text>
</comment>
<dbReference type="Pfam" id="PF00557">
    <property type="entry name" value="Peptidase_M24"/>
    <property type="match status" value="1"/>
</dbReference>
<dbReference type="KEGG" id="tne:Tneu_1282"/>
<dbReference type="STRING" id="444157.Tneu_1282"/>
<dbReference type="PROSITE" id="PS00491">
    <property type="entry name" value="PROLINE_PEPTIDASE"/>
    <property type="match status" value="1"/>
</dbReference>
<evidence type="ECO:0000259" key="4">
    <source>
        <dbReference type="Pfam" id="PF00557"/>
    </source>
</evidence>
<feature type="domain" description="Peptidase M24" evidence="4">
    <location>
        <begin position="131"/>
        <end position="328"/>
    </location>
</feature>
<name>B1Y8Y0_PYRNV</name>
<dbReference type="SUPFAM" id="SSF53092">
    <property type="entry name" value="Creatinase/prolidase N-terminal domain"/>
    <property type="match status" value="1"/>
</dbReference>
<evidence type="ECO:0000313" key="7">
    <source>
        <dbReference type="Proteomes" id="UP000001694"/>
    </source>
</evidence>
<keyword evidence="1 3" id="KW-0479">Metal-binding</keyword>
<dbReference type="InterPro" id="IPR000994">
    <property type="entry name" value="Pept_M24"/>
</dbReference>
<accession>B1Y8Y0</accession>
<protein>
    <submittedName>
        <fullName evidence="6">Peptidase M24</fullName>
    </submittedName>
</protein>
<dbReference type="PANTHER" id="PTHR46112:SF9">
    <property type="entry name" value="XAA-PRO AMINOPEPTIDASE"/>
    <property type="match status" value="1"/>
</dbReference>